<evidence type="ECO:0000256" key="10">
    <source>
        <dbReference type="ARBA" id="ARBA00029774"/>
    </source>
</evidence>
<accession>A0ABY5TVT4</accession>
<evidence type="ECO:0000256" key="1">
    <source>
        <dbReference type="ARBA" id="ARBA00004496"/>
    </source>
</evidence>
<dbReference type="Pfam" id="PF01300">
    <property type="entry name" value="Sua5_yciO_yrdC"/>
    <property type="match status" value="1"/>
</dbReference>
<evidence type="ECO:0000256" key="11">
    <source>
        <dbReference type="ARBA" id="ARBA00048366"/>
    </source>
</evidence>
<evidence type="ECO:0000256" key="7">
    <source>
        <dbReference type="ARBA" id="ARBA00022695"/>
    </source>
</evidence>
<dbReference type="InterPro" id="IPR050156">
    <property type="entry name" value="TC-AMP_synthase_SUA5"/>
</dbReference>
<keyword evidence="14" id="KW-1185">Reference proteome</keyword>
<evidence type="ECO:0000256" key="4">
    <source>
        <dbReference type="ARBA" id="ARBA00022490"/>
    </source>
</evidence>
<dbReference type="PANTHER" id="PTHR17490">
    <property type="entry name" value="SUA5"/>
    <property type="match status" value="1"/>
</dbReference>
<dbReference type="Gene3D" id="3.90.870.10">
    <property type="entry name" value="DHBP synthase"/>
    <property type="match status" value="1"/>
</dbReference>
<keyword evidence="8" id="KW-0547">Nucleotide-binding</keyword>
<dbReference type="PROSITE" id="PS51163">
    <property type="entry name" value="YRDC"/>
    <property type="match status" value="1"/>
</dbReference>
<comment type="similarity">
    <text evidence="2">Belongs to the SUA5 family.</text>
</comment>
<evidence type="ECO:0000313" key="14">
    <source>
        <dbReference type="Proteomes" id="UP001058364"/>
    </source>
</evidence>
<evidence type="ECO:0000256" key="3">
    <source>
        <dbReference type="ARBA" id="ARBA00012584"/>
    </source>
</evidence>
<keyword evidence="6" id="KW-0819">tRNA processing</keyword>
<comment type="catalytic activity">
    <reaction evidence="11">
        <text>L-threonine + hydrogencarbonate + ATP = L-threonylcarbamoyladenylate + diphosphate + H2O</text>
        <dbReference type="Rhea" id="RHEA:36407"/>
        <dbReference type="ChEBI" id="CHEBI:15377"/>
        <dbReference type="ChEBI" id="CHEBI:17544"/>
        <dbReference type="ChEBI" id="CHEBI:30616"/>
        <dbReference type="ChEBI" id="CHEBI:33019"/>
        <dbReference type="ChEBI" id="CHEBI:57926"/>
        <dbReference type="ChEBI" id="CHEBI:73682"/>
        <dbReference type="EC" id="2.7.7.87"/>
    </reaction>
</comment>
<protein>
    <recommendedName>
        <fullName evidence="10">L-threonylcarbamoyladenylate synthase</fullName>
        <ecNumber evidence="3">2.7.7.87</ecNumber>
    </recommendedName>
    <alternativeName>
        <fullName evidence="10">L-threonylcarbamoyladenylate synthase</fullName>
    </alternativeName>
</protein>
<proteinExistence type="inferred from homology"/>
<reference evidence="13" key="1">
    <citation type="submission" date="2022-08" db="EMBL/GenBank/DDBJ databases">
        <title>Complete genome sequence of Mycoplasma molare type strain H 542.</title>
        <authorList>
            <person name="Spergser J."/>
        </authorList>
    </citation>
    <scope>NUCLEOTIDE SEQUENCE</scope>
    <source>
        <strain evidence="13">H 542</strain>
    </source>
</reference>
<evidence type="ECO:0000256" key="9">
    <source>
        <dbReference type="ARBA" id="ARBA00022840"/>
    </source>
</evidence>
<feature type="domain" description="YrdC-like" evidence="12">
    <location>
        <begin position="1"/>
        <end position="154"/>
    </location>
</feature>
<organism evidence="13 14">
    <name type="scientific">Mesomycoplasma molare</name>
    <dbReference type="NCBI Taxonomy" id="171288"/>
    <lineage>
        <taxon>Bacteria</taxon>
        <taxon>Bacillati</taxon>
        <taxon>Mycoplasmatota</taxon>
        <taxon>Mycoplasmoidales</taxon>
        <taxon>Metamycoplasmataceae</taxon>
        <taxon>Mesomycoplasma</taxon>
    </lineage>
</organism>
<gene>
    <name evidence="13" type="ORF">NX772_00670</name>
</gene>
<dbReference type="Proteomes" id="UP001058364">
    <property type="component" value="Chromosome"/>
</dbReference>
<keyword evidence="5" id="KW-0808">Transferase</keyword>
<evidence type="ECO:0000256" key="8">
    <source>
        <dbReference type="ARBA" id="ARBA00022741"/>
    </source>
</evidence>
<evidence type="ECO:0000313" key="13">
    <source>
        <dbReference type="EMBL" id="UWD34330.1"/>
    </source>
</evidence>
<dbReference type="RefSeq" id="WP_036449999.1">
    <property type="nucleotide sequence ID" value="NZ_CP103423.1"/>
</dbReference>
<sequence length="154" mass="17781">MDLKKYDDLFITTTDTLVGIGIPVKCNKIELLYEIKKRNLEKKIIILVSSINQARQFEEWNQQAEELAKKYWPGNTTLIVNEQGFRMPNQKGLLNLLEKEGPCWVTSANISGEKSLDLEEAKKKFFMIKKVYNFGVGSNIPSKIIRVETLEELR</sequence>
<evidence type="ECO:0000256" key="6">
    <source>
        <dbReference type="ARBA" id="ARBA00022694"/>
    </source>
</evidence>
<dbReference type="SUPFAM" id="SSF55821">
    <property type="entry name" value="YrdC/RibB"/>
    <property type="match status" value="1"/>
</dbReference>
<evidence type="ECO:0000256" key="5">
    <source>
        <dbReference type="ARBA" id="ARBA00022679"/>
    </source>
</evidence>
<evidence type="ECO:0000259" key="12">
    <source>
        <dbReference type="PROSITE" id="PS51163"/>
    </source>
</evidence>
<dbReference type="EMBL" id="CP103423">
    <property type="protein sequence ID" value="UWD34330.1"/>
    <property type="molecule type" value="Genomic_DNA"/>
</dbReference>
<dbReference type="InterPro" id="IPR017945">
    <property type="entry name" value="DHBP_synth_RibB-like_a/b_dom"/>
</dbReference>
<dbReference type="PANTHER" id="PTHR17490:SF16">
    <property type="entry name" value="THREONYLCARBAMOYL-AMP SYNTHASE"/>
    <property type="match status" value="1"/>
</dbReference>
<keyword evidence="9" id="KW-0067">ATP-binding</keyword>
<dbReference type="InterPro" id="IPR006070">
    <property type="entry name" value="Sua5-like_dom"/>
</dbReference>
<keyword evidence="4" id="KW-0963">Cytoplasm</keyword>
<comment type="subcellular location">
    <subcellularLocation>
        <location evidence="1">Cytoplasm</location>
    </subcellularLocation>
</comment>
<name>A0ABY5TVT4_9BACT</name>
<keyword evidence="7" id="KW-0548">Nucleotidyltransferase</keyword>
<evidence type="ECO:0000256" key="2">
    <source>
        <dbReference type="ARBA" id="ARBA00007663"/>
    </source>
</evidence>
<dbReference type="EC" id="2.7.7.87" evidence="3"/>